<protein>
    <submittedName>
        <fullName evidence="2">Uncharacterized protein</fullName>
    </submittedName>
</protein>
<accession>A0AAD1P2L3</accession>
<evidence type="ECO:0000313" key="2">
    <source>
        <dbReference type="EMBL" id="BDN97581.1"/>
    </source>
</evidence>
<evidence type="ECO:0000313" key="3">
    <source>
        <dbReference type="Proteomes" id="UP001058317"/>
    </source>
</evidence>
<gene>
    <name evidence="2" type="ORF">KAM621c_26860</name>
</gene>
<proteinExistence type="predicted"/>
<name>A0AAD1P2L3_CITBR</name>
<keyword evidence="1" id="KW-0812">Transmembrane</keyword>
<keyword evidence="1" id="KW-0472">Membrane</keyword>
<dbReference type="AlphaFoldDB" id="A0AAD1P2L3"/>
<reference evidence="2" key="1">
    <citation type="submission" date="2022-07" db="EMBL/GenBank/DDBJ databases">
        <title>Complete genome sequence of carbapenem-resistant Citrobacter spp. in Japan.</title>
        <authorList>
            <person name="Maehana S."/>
            <person name="Suzuki M."/>
            <person name="Kitasato H."/>
        </authorList>
    </citation>
    <scope>NUCLEOTIDE SEQUENCE</scope>
    <source>
        <strain evidence="2">KAM621</strain>
    </source>
</reference>
<organism evidence="2 3">
    <name type="scientific">Citrobacter braakii</name>
    <dbReference type="NCBI Taxonomy" id="57706"/>
    <lineage>
        <taxon>Bacteria</taxon>
        <taxon>Pseudomonadati</taxon>
        <taxon>Pseudomonadota</taxon>
        <taxon>Gammaproteobacteria</taxon>
        <taxon>Enterobacterales</taxon>
        <taxon>Enterobacteriaceae</taxon>
        <taxon>Citrobacter</taxon>
        <taxon>Citrobacter freundii complex</taxon>
    </lineage>
</organism>
<dbReference type="EMBL" id="AP026382">
    <property type="protein sequence ID" value="BDN97581.1"/>
    <property type="molecule type" value="Genomic_DNA"/>
</dbReference>
<feature type="transmembrane region" description="Helical" evidence="1">
    <location>
        <begin position="30"/>
        <end position="50"/>
    </location>
</feature>
<keyword evidence="1" id="KW-1133">Transmembrane helix</keyword>
<dbReference type="Proteomes" id="UP001058317">
    <property type="component" value="Chromosome"/>
</dbReference>
<evidence type="ECO:0000256" key="1">
    <source>
        <dbReference type="SAM" id="Phobius"/>
    </source>
</evidence>
<feature type="transmembrane region" description="Helical" evidence="1">
    <location>
        <begin position="78"/>
        <end position="102"/>
    </location>
</feature>
<sequence>MKMSEAVDAVNNSGNRALLDIAFDKLRNNFYGYVLTSLLFFNLENIILIIKSKNPIEMTLIYIGLQKEFSWDFFWVPIFYGMLASVIMPIITAIYALIIGVIKAIRDDSGTFGSVLWTNIKLMTRSYQKKEEKIRDELNDEIDGLVTRRDAEYSRIKAAEIQREGLEEYLRKLAGVYGVYNNNNSERNLVGFLNEIDKADIAKHFPNPQLLNDLLMFVQHHANQKTGDSDNKNNNSNIN</sequence>